<proteinExistence type="predicted"/>
<dbReference type="EMBL" id="OCND01000002">
    <property type="protein sequence ID" value="SOD53680.1"/>
    <property type="molecule type" value="Genomic_DNA"/>
</dbReference>
<sequence>MPSPRAIVTLLILALIAALVGGGVWQQHRIDAAQQATREALARVKAVEGERDTAQEETRLARANVRVVTQYVDRVQTVYVQGKTITKEIPVYVTPEADAACVIPVGFVRIHNAAAANTAAEPSTGDPDAPAPGLTLSAIAETVADNYTQYHALGEQVIGLQDYIRASCPAAQAAP</sequence>
<evidence type="ECO:0000313" key="3">
    <source>
        <dbReference type="Proteomes" id="UP000219374"/>
    </source>
</evidence>
<feature type="coiled-coil region" evidence="1">
    <location>
        <begin position="30"/>
        <end position="57"/>
    </location>
</feature>
<organism evidence="2 3">
    <name type="scientific">Pseudoxanthomonas wuyuanensis</name>
    <dbReference type="NCBI Taxonomy" id="1073196"/>
    <lineage>
        <taxon>Bacteria</taxon>
        <taxon>Pseudomonadati</taxon>
        <taxon>Pseudomonadota</taxon>
        <taxon>Gammaproteobacteria</taxon>
        <taxon>Lysobacterales</taxon>
        <taxon>Lysobacteraceae</taxon>
        <taxon>Pseudoxanthomonas</taxon>
    </lineage>
</organism>
<accession>A0A286D4T6</accession>
<evidence type="ECO:0000256" key="1">
    <source>
        <dbReference type="SAM" id="Coils"/>
    </source>
</evidence>
<dbReference type="AlphaFoldDB" id="A0A286D4T6"/>
<keyword evidence="1" id="KW-0175">Coiled coil</keyword>
<keyword evidence="3" id="KW-1185">Reference proteome</keyword>
<dbReference type="RefSeq" id="WP_425479666.1">
    <property type="nucleotide sequence ID" value="NZ_OCND01000002.1"/>
</dbReference>
<reference evidence="2 3" key="1">
    <citation type="submission" date="2017-09" db="EMBL/GenBank/DDBJ databases">
        <authorList>
            <person name="Ehlers B."/>
            <person name="Leendertz F.H."/>
        </authorList>
    </citation>
    <scope>NUCLEOTIDE SEQUENCE [LARGE SCALE GENOMIC DNA]</scope>
    <source>
        <strain evidence="2 3">CGMCC 1.10978</strain>
    </source>
</reference>
<gene>
    <name evidence="2" type="ORF">SAMN06296416_102534</name>
</gene>
<dbReference type="Proteomes" id="UP000219374">
    <property type="component" value="Unassembled WGS sequence"/>
</dbReference>
<name>A0A286D4T6_9GAMM</name>
<evidence type="ECO:0000313" key="2">
    <source>
        <dbReference type="EMBL" id="SOD53680.1"/>
    </source>
</evidence>
<protein>
    <submittedName>
        <fullName evidence="2">Uncharacterized protein</fullName>
    </submittedName>
</protein>